<dbReference type="PROSITE" id="PS50102">
    <property type="entry name" value="RRM"/>
    <property type="match status" value="1"/>
</dbReference>
<feature type="region of interest" description="Disordered" evidence="4">
    <location>
        <begin position="82"/>
        <end position="197"/>
    </location>
</feature>
<dbReference type="Pfam" id="PF00076">
    <property type="entry name" value="RRM_1"/>
    <property type="match status" value="1"/>
</dbReference>
<feature type="compositionally biased region" description="Acidic residues" evidence="4">
    <location>
        <begin position="82"/>
        <end position="106"/>
    </location>
</feature>
<keyword evidence="7" id="KW-1185">Reference proteome</keyword>
<dbReference type="PANTHER" id="PTHR22014:SF2">
    <property type="entry name" value="RNA-BINDING PROTEIN 33"/>
    <property type="match status" value="1"/>
</dbReference>
<evidence type="ECO:0000256" key="4">
    <source>
        <dbReference type="SAM" id="MobiDB-lite"/>
    </source>
</evidence>
<feature type="region of interest" description="Disordered" evidence="4">
    <location>
        <begin position="1"/>
        <end position="47"/>
    </location>
</feature>
<protein>
    <recommendedName>
        <fullName evidence="5">RRM domain-containing protein</fullName>
    </recommendedName>
</protein>
<feature type="domain" description="RRM" evidence="5">
    <location>
        <begin position="993"/>
        <end position="1065"/>
    </location>
</feature>
<organism evidence="6 7">
    <name type="scientific">Ladona fulva</name>
    <name type="common">Scarce chaser dragonfly</name>
    <name type="synonym">Libellula fulva</name>
    <dbReference type="NCBI Taxonomy" id="123851"/>
    <lineage>
        <taxon>Eukaryota</taxon>
        <taxon>Metazoa</taxon>
        <taxon>Ecdysozoa</taxon>
        <taxon>Arthropoda</taxon>
        <taxon>Hexapoda</taxon>
        <taxon>Insecta</taxon>
        <taxon>Pterygota</taxon>
        <taxon>Palaeoptera</taxon>
        <taxon>Odonata</taxon>
        <taxon>Epiprocta</taxon>
        <taxon>Anisoptera</taxon>
        <taxon>Libelluloidea</taxon>
        <taxon>Libellulidae</taxon>
        <taxon>Ladona</taxon>
    </lineage>
</organism>
<dbReference type="SUPFAM" id="SSF54928">
    <property type="entry name" value="RNA-binding domain, RBD"/>
    <property type="match status" value="1"/>
</dbReference>
<feature type="region of interest" description="Disordered" evidence="4">
    <location>
        <begin position="329"/>
        <end position="350"/>
    </location>
</feature>
<dbReference type="InterPro" id="IPR012677">
    <property type="entry name" value="Nucleotide-bd_a/b_plait_sf"/>
</dbReference>
<dbReference type="PANTHER" id="PTHR22014">
    <property type="entry name" value="RNA-BINDING PROTEIN 33"/>
    <property type="match status" value="1"/>
</dbReference>
<dbReference type="GO" id="GO:0003723">
    <property type="term" value="F:RNA binding"/>
    <property type="evidence" value="ECO:0007669"/>
    <property type="project" value="UniProtKB-UniRule"/>
</dbReference>
<evidence type="ECO:0000313" key="7">
    <source>
        <dbReference type="Proteomes" id="UP000792457"/>
    </source>
</evidence>
<feature type="region of interest" description="Disordered" evidence="4">
    <location>
        <begin position="500"/>
        <end position="701"/>
    </location>
</feature>
<feature type="compositionally biased region" description="Pro residues" evidence="4">
    <location>
        <begin position="517"/>
        <end position="529"/>
    </location>
</feature>
<proteinExistence type="predicted"/>
<reference evidence="6" key="1">
    <citation type="submission" date="2013-04" db="EMBL/GenBank/DDBJ databases">
        <authorList>
            <person name="Qu J."/>
            <person name="Murali S.C."/>
            <person name="Bandaranaike D."/>
            <person name="Bellair M."/>
            <person name="Blankenburg K."/>
            <person name="Chao H."/>
            <person name="Dinh H."/>
            <person name="Doddapaneni H."/>
            <person name="Downs B."/>
            <person name="Dugan-Rocha S."/>
            <person name="Elkadiri S."/>
            <person name="Gnanaolivu R.D."/>
            <person name="Hernandez B."/>
            <person name="Javaid M."/>
            <person name="Jayaseelan J.C."/>
            <person name="Lee S."/>
            <person name="Li M."/>
            <person name="Ming W."/>
            <person name="Munidasa M."/>
            <person name="Muniz J."/>
            <person name="Nguyen L."/>
            <person name="Ongeri F."/>
            <person name="Osuji N."/>
            <person name="Pu L.-L."/>
            <person name="Puazo M."/>
            <person name="Qu C."/>
            <person name="Quiroz J."/>
            <person name="Raj R."/>
            <person name="Weissenberger G."/>
            <person name="Xin Y."/>
            <person name="Zou X."/>
            <person name="Han Y."/>
            <person name="Richards S."/>
            <person name="Worley K."/>
            <person name="Muzny D."/>
            <person name="Gibbs R."/>
        </authorList>
    </citation>
    <scope>NUCLEOTIDE SEQUENCE</scope>
    <source>
        <strain evidence="6">Sampled in the wild</strain>
    </source>
</reference>
<feature type="compositionally biased region" description="Basic and acidic residues" evidence="4">
    <location>
        <begin position="140"/>
        <end position="157"/>
    </location>
</feature>
<feature type="compositionally biased region" description="Gly residues" evidence="4">
    <location>
        <begin position="637"/>
        <end position="651"/>
    </location>
</feature>
<keyword evidence="3" id="KW-0175">Coiled coil</keyword>
<evidence type="ECO:0000313" key="6">
    <source>
        <dbReference type="EMBL" id="KAG8231768.1"/>
    </source>
</evidence>
<feature type="region of interest" description="Disordered" evidence="4">
    <location>
        <begin position="720"/>
        <end position="745"/>
    </location>
</feature>
<accession>A0A8K0P492</accession>
<comment type="caution">
    <text evidence="6">The sequence shown here is derived from an EMBL/GenBank/DDBJ whole genome shotgun (WGS) entry which is preliminary data.</text>
</comment>
<dbReference type="Proteomes" id="UP000792457">
    <property type="component" value="Unassembled WGS sequence"/>
</dbReference>
<dbReference type="InterPro" id="IPR000504">
    <property type="entry name" value="RRM_dom"/>
</dbReference>
<feature type="compositionally biased region" description="Polar residues" evidence="4">
    <location>
        <begin position="654"/>
        <end position="670"/>
    </location>
</feature>
<feature type="compositionally biased region" description="Basic and acidic residues" evidence="4">
    <location>
        <begin position="182"/>
        <end position="193"/>
    </location>
</feature>
<dbReference type="InterPro" id="IPR035979">
    <property type="entry name" value="RBD_domain_sf"/>
</dbReference>
<dbReference type="SMART" id="SM00360">
    <property type="entry name" value="RRM"/>
    <property type="match status" value="1"/>
</dbReference>
<reference evidence="6" key="2">
    <citation type="submission" date="2017-10" db="EMBL/GenBank/DDBJ databases">
        <title>Ladona fulva Genome sequencing and assembly.</title>
        <authorList>
            <person name="Murali S."/>
            <person name="Richards S."/>
            <person name="Bandaranaike D."/>
            <person name="Bellair M."/>
            <person name="Blankenburg K."/>
            <person name="Chao H."/>
            <person name="Dinh H."/>
            <person name="Doddapaneni H."/>
            <person name="Dugan-Rocha S."/>
            <person name="Elkadiri S."/>
            <person name="Gnanaolivu R."/>
            <person name="Hernandez B."/>
            <person name="Skinner E."/>
            <person name="Javaid M."/>
            <person name="Lee S."/>
            <person name="Li M."/>
            <person name="Ming W."/>
            <person name="Munidasa M."/>
            <person name="Muniz J."/>
            <person name="Nguyen L."/>
            <person name="Hughes D."/>
            <person name="Osuji N."/>
            <person name="Pu L.-L."/>
            <person name="Puazo M."/>
            <person name="Qu C."/>
            <person name="Quiroz J."/>
            <person name="Raj R."/>
            <person name="Weissenberger G."/>
            <person name="Xin Y."/>
            <person name="Zou X."/>
            <person name="Han Y."/>
            <person name="Worley K."/>
            <person name="Muzny D."/>
            <person name="Gibbs R."/>
        </authorList>
    </citation>
    <scope>NUCLEOTIDE SEQUENCE</scope>
    <source>
        <strain evidence="6">Sampled in the wild</strain>
    </source>
</reference>
<feature type="coiled-coil region" evidence="3">
    <location>
        <begin position="753"/>
        <end position="793"/>
    </location>
</feature>
<evidence type="ECO:0000259" key="5">
    <source>
        <dbReference type="PROSITE" id="PS50102"/>
    </source>
</evidence>
<sequence length="1065" mass="117681">MANLNDEQLLEDEDGEDEYDLGNDEEEALLADDGDPDQDLHDDGISYVKKSSGRKSILYSESKGYCETEEPLEEDVLDLDDCESDLENVEYADELEYADAQDELDQESQHEEDLQYHEGKSLSLEVEGDAENNNEVIDTDLGHQDGEAAADAEEHLQPQDLDDEASGQKESEEEEDEEDRQDGEGRDRFKTERTTMISLKGNKSFGNIPDTLDGLITTEEKQEVTNRWKRGGRGGFSRGGFRGNQRGYNANFGQRRKQMQGQNRQSNQNIVFPHQRLEGPSDSPNTLLPSPFLPSSHKIHINPHFRGNVQPQPEGPIWNENVIGNLPSSNSGNQHPPFHDAPRFPPPSMGFGNVDHRDMPMNMMDHHQQRRSPPPNPFHPNDRSAGLPRFWGISSLILSERLSVKAHVPPVPEAWMNPPQRLQESSIRPPGGHHHQYGGGQQHFSSNHMHSERGTGEVLHFRPTIQPGPLFSHVNQVAPPAIPQQNLILHQQQLQNLMRSAPPLPNAGLGQMLQFPPQEPHNRIPPPGFSPNDGRSVQSLHHGPPSPWQEPPNSRSPLGGQQLPMVQQQQQHGGFHQGGPRSFPMERGSNLQGPPLHQMPHSSASMPPPPFNSANMPQGPPPHPMHHQHPPGNRPMRGGGHMTPGRGGMGQRRGATQSVRPVRPMQTQKPPSEEVFPPKRPPVPIEGASPTLKPSPPKKRKLRKIMKSNLHEVETVDTLPDTTTINEKETQGGKEPSASSEVSVNAKPEDAALLEYQKKIEQQKRMREKILQQKEQRRKLTALQKQKELQEKAALSGAATHEEPKGNAIATIVNRNPVEPSPSVNAKKEPVHISPFHIIGQRKGLMALKTMGNQNSPRQPLTRGVAMRGVGPRRIAAQGTRMQNPGAIGSPQAVTGNLIQQGGQTYKIVQVKNEQGQIVRKKVLVRSGLPGRGNPLGRGQVMEVGPQQIRPIGQGRGNIVGNKATQQQQGRKVVVQSLSGGGDNQAVEGKRRGTVVVENLAASTSEADLRKMCQSVGQVLNIQMVPNHRKAIVEFAHPASAVTFFQGYQRKIVDLSMITVRLANS</sequence>
<keyword evidence="1 2" id="KW-0694">RNA-binding</keyword>
<dbReference type="OrthoDB" id="5990677at2759"/>
<evidence type="ECO:0000256" key="1">
    <source>
        <dbReference type="ARBA" id="ARBA00022884"/>
    </source>
</evidence>
<evidence type="ECO:0000256" key="2">
    <source>
        <dbReference type="PROSITE-ProRule" id="PRU00176"/>
    </source>
</evidence>
<dbReference type="EMBL" id="KZ308573">
    <property type="protein sequence ID" value="KAG8231768.1"/>
    <property type="molecule type" value="Genomic_DNA"/>
</dbReference>
<dbReference type="AlphaFoldDB" id="A0A8K0P492"/>
<name>A0A8K0P492_LADFU</name>
<evidence type="ECO:0000256" key="3">
    <source>
        <dbReference type="SAM" id="Coils"/>
    </source>
</evidence>
<gene>
    <name evidence="6" type="ORF">J437_LFUL010743</name>
</gene>
<dbReference type="Gene3D" id="3.30.70.330">
    <property type="match status" value="1"/>
</dbReference>
<feature type="compositionally biased region" description="Basic and acidic residues" evidence="4">
    <location>
        <begin position="107"/>
        <end position="120"/>
    </location>
</feature>
<dbReference type="CDD" id="cd00590">
    <property type="entry name" value="RRM_SF"/>
    <property type="match status" value="1"/>
</dbReference>
<feature type="compositionally biased region" description="Low complexity" evidence="4">
    <location>
        <begin position="559"/>
        <end position="574"/>
    </location>
</feature>
<feature type="compositionally biased region" description="Acidic residues" evidence="4">
    <location>
        <begin position="8"/>
        <end position="37"/>
    </location>
</feature>
<dbReference type="InterPro" id="IPR039878">
    <property type="entry name" value="RBM33"/>
</dbReference>
<feature type="compositionally biased region" description="Acidic residues" evidence="4">
    <location>
        <begin position="160"/>
        <end position="181"/>
    </location>
</feature>